<organism evidence="1">
    <name type="scientific">marine sediment metagenome</name>
    <dbReference type="NCBI Taxonomy" id="412755"/>
    <lineage>
        <taxon>unclassified sequences</taxon>
        <taxon>metagenomes</taxon>
        <taxon>ecological metagenomes</taxon>
    </lineage>
</organism>
<sequence>MAFESILVGSGEIFVAPTVEAAPVVNVAPAGNWVSLGDTDGGVAVNLNQTVDTHRVDDESGPVKKTISEEDLTIVVNLAEMTLENLARVLNNQTVTTDAGPPSTREMDLYRGIGGMVEFSVLFRGGSPYGAFNAQFHIPRAVHEGNIGSAFVKDNKTLIPVEFHALVDAAASPATEKFGTWTAQDA</sequence>
<comment type="caution">
    <text evidence="1">The sequence shown here is derived from an EMBL/GenBank/DDBJ whole genome shotgun (WGS) entry which is preliminary data.</text>
</comment>
<evidence type="ECO:0008006" key="2">
    <source>
        <dbReference type="Google" id="ProtNLM"/>
    </source>
</evidence>
<dbReference type="EMBL" id="LAZR01001196">
    <property type="protein sequence ID" value="KKN48912.1"/>
    <property type="molecule type" value="Genomic_DNA"/>
</dbReference>
<name>A0A0F9RGT1_9ZZZZ</name>
<dbReference type="AlphaFoldDB" id="A0A0F9RGT1"/>
<reference evidence="1" key="1">
    <citation type="journal article" date="2015" name="Nature">
        <title>Complex archaea that bridge the gap between prokaryotes and eukaryotes.</title>
        <authorList>
            <person name="Spang A."/>
            <person name="Saw J.H."/>
            <person name="Jorgensen S.L."/>
            <person name="Zaremba-Niedzwiedzka K."/>
            <person name="Martijn J."/>
            <person name="Lind A.E."/>
            <person name="van Eijk R."/>
            <person name="Schleper C."/>
            <person name="Guy L."/>
            <person name="Ettema T.J."/>
        </authorList>
    </citation>
    <scope>NUCLEOTIDE SEQUENCE</scope>
</reference>
<gene>
    <name evidence="1" type="ORF">LCGC14_0648100</name>
</gene>
<proteinExistence type="predicted"/>
<accession>A0A0F9RGT1</accession>
<evidence type="ECO:0000313" key="1">
    <source>
        <dbReference type="EMBL" id="KKN48912.1"/>
    </source>
</evidence>
<protein>
    <recommendedName>
        <fullName evidence="2">Phage tail protein</fullName>
    </recommendedName>
</protein>